<accession>A0A2W2DF19</accession>
<dbReference type="EMBL" id="POUD01000411">
    <property type="protein sequence ID" value="PZG03755.1"/>
    <property type="molecule type" value="Genomic_DNA"/>
</dbReference>
<feature type="non-terminal residue" evidence="1">
    <location>
        <position position="54"/>
    </location>
</feature>
<sequence length="54" mass="5931">MLENMSETQLPGGFVNAVVRVGDTVRRPCGPRAAYVHELLALFERSGWAGAPRF</sequence>
<evidence type="ECO:0000313" key="2">
    <source>
        <dbReference type="Proteomes" id="UP000249304"/>
    </source>
</evidence>
<organism evidence="1 2">
    <name type="scientific">Nonomuraea aridisoli</name>
    <dbReference type="NCBI Taxonomy" id="2070368"/>
    <lineage>
        <taxon>Bacteria</taxon>
        <taxon>Bacillati</taxon>
        <taxon>Actinomycetota</taxon>
        <taxon>Actinomycetes</taxon>
        <taxon>Streptosporangiales</taxon>
        <taxon>Streptosporangiaceae</taxon>
        <taxon>Nonomuraea</taxon>
    </lineage>
</organism>
<reference evidence="1 2" key="1">
    <citation type="submission" date="2018-01" db="EMBL/GenBank/DDBJ databases">
        <title>Draft genome sequence of Nonomuraea sp. KC333.</title>
        <authorList>
            <person name="Sahin N."/>
            <person name="Saygin H."/>
            <person name="Ay H."/>
        </authorList>
    </citation>
    <scope>NUCLEOTIDE SEQUENCE [LARGE SCALE GENOMIC DNA]</scope>
    <source>
        <strain evidence="1 2">KC333</strain>
    </source>
</reference>
<dbReference type="AlphaFoldDB" id="A0A2W2DF19"/>
<dbReference type="Proteomes" id="UP000249304">
    <property type="component" value="Unassembled WGS sequence"/>
</dbReference>
<name>A0A2W2DF19_9ACTN</name>
<protein>
    <submittedName>
        <fullName evidence="1">Trifolitoxin immunity protein</fullName>
    </submittedName>
</protein>
<comment type="caution">
    <text evidence="1">The sequence shown here is derived from an EMBL/GenBank/DDBJ whole genome shotgun (WGS) entry which is preliminary data.</text>
</comment>
<evidence type="ECO:0000313" key="1">
    <source>
        <dbReference type="EMBL" id="PZG03755.1"/>
    </source>
</evidence>
<keyword evidence="2" id="KW-1185">Reference proteome</keyword>
<proteinExistence type="predicted"/>
<gene>
    <name evidence="1" type="ORF">C1J01_45505</name>
</gene>